<proteinExistence type="predicted"/>
<evidence type="ECO:0000259" key="1">
    <source>
        <dbReference type="PROSITE" id="PS50994"/>
    </source>
</evidence>
<accession>A0AA38LBM6</accession>
<gene>
    <name evidence="2" type="ORF">KI387_019610</name>
</gene>
<dbReference type="SUPFAM" id="SSF53098">
    <property type="entry name" value="Ribonuclease H-like"/>
    <property type="match status" value="1"/>
</dbReference>
<organism evidence="2 3">
    <name type="scientific">Taxus chinensis</name>
    <name type="common">Chinese yew</name>
    <name type="synonym">Taxus wallichiana var. chinensis</name>
    <dbReference type="NCBI Taxonomy" id="29808"/>
    <lineage>
        <taxon>Eukaryota</taxon>
        <taxon>Viridiplantae</taxon>
        <taxon>Streptophyta</taxon>
        <taxon>Embryophyta</taxon>
        <taxon>Tracheophyta</taxon>
        <taxon>Spermatophyta</taxon>
        <taxon>Pinopsida</taxon>
        <taxon>Pinidae</taxon>
        <taxon>Conifers II</taxon>
        <taxon>Cupressales</taxon>
        <taxon>Taxaceae</taxon>
        <taxon>Taxus</taxon>
    </lineage>
</organism>
<name>A0AA38LBM6_TAXCH</name>
<dbReference type="GO" id="GO:0003676">
    <property type="term" value="F:nucleic acid binding"/>
    <property type="evidence" value="ECO:0007669"/>
    <property type="project" value="InterPro"/>
</dbReference>
<dbReference type="Proteomes" id="UP000824469">
    <property type="component" value="Unassembled WGS sequence"/>
</dbReference>
<dbReference type="InterPro" id="IPR001584">
    <property type="entry name" value="Integrase_cat-core"/>
</dbReference>
<dbReference type="GO" id="GO:0015074">
    <property type="term" value="P:DNA integration"/>
    <property type="evidence" value="ECO:0007669"/>
    <property type="project" value="InterPro"/>
</dbReference>
<sequence length="221" mass="25422">FGVPTTIISDNALAFLGAKVTNWDVNHGIYLSSSSNYYPQGNGLAESTNKNILRIIRRTLKDNQRAWHLMLNSTLWADRVTPKRSVGNSPYKLVYGREARMPISVELPTLDLLHQMELLENEPLQVRYAELMELQELRDQAHVNMEKNQKQMKNTFDKKAKFKIFNEGDIVLKWDVDHAKPGRHAKFDTIWSGPYMISACKEHNAFQLSRLNGEELLIPVN</sequence>
<dbReference type="PANTHER" id="PTHR48475:SF1">
    <property type="entry name" value="RNASE H TYPE-1 DOMAIN-CONTAINING PROTEIN"/>
    <property type="match status" value="1"/>
</dbReference>
<dbReference type="InterPro" id="IPR012337">
    <property type="entry name" value="RNaseH-like_sf"/>
</dbReference>
<dbReference type="PROSITE" id="PS50994">
    <property type="entry name" value="INTEGRASE"/>
    <property type="match status" value="1"/>
</dbReference>
<dbReference type="AlphaFoldDB" id="A0AA38LBM6"/>
<protein>
    <recommendedName>
        <fullName evidence="1">Integrase catalytic domain-containing protein</fullName>
    </recommendedName>
</protein>
<dbReference type="Gene3D" id="3.30.420.10">
    <property type="entry name" value="Ribonuclease H-like superfamily/Ribonuclease H"/>
    <property type="match status" value="1"/>
</dbReference>
<feature type="non-terminal residue" evidence="2">
    <location>
        <position position="1"/>
    </location>
</feature>
<evidence type="ECO:0000313" key="3">
    <source>
        <dbReference type="Proteomes" id="UP000824469"/>
    </source>
</evidence>
<feature type="non-terminal residue" evidence="2">
    <location>
        <position position="221"/>
    </location>
</feature>
<keyword evidence="3" id="KW-1185">Reference proteome</keyword>
<dbReference type="InterPro" id="IPR036397">
    <property type="entry name" value="RNaseH_sf"/>
</dbReference>
<comment type="caution">
    <text evidence="2">The sequence shown here is derived from an EMBL/GenBank/DDBJ whole genome shotgun (WGS) entry which is preliminary data.</text>
</comment>
<dbReference type="EMBL" id="JAHRHJ020000004">
    <property type="protein sequence ID" value="KAH9317841.1"/>
    <property type="molecule type" value="Genomic_DNA"/>
</dbReference>
<feature type="domain" description="Integrase catalytic" evidence="1">
    <location>
        <begin position="1"/>
        <end position="110"/>
    </location>
</feature>
<reference evidence="2 3" key="1">
    <citation type="journal article" date="2021" name="Nat. Plants">
        <title>The Taxus genome provides insights into paclitaxel biosynthesis.</title>
        <authorList>
            <person name="Xiong X."/>
            <person name="Gou J."/>
            <person name="Liao Q."/>
            <person name="Li Y."/>
            <person name="Zhou Q."/>
            <person name="Bi G."/>
            <person name="Li C."/>
            <person name="Du R."/>
            <person name="Wang X."/>
            <person name="Sun T."/>
            <person name="Guo L."/>
            <person name="Liang H."/>
            <person name="Lu P."/>
            <person name="Wu Y."/>
            <person name="Zhang Z."/>
            <person name="Ro D.K."/>
            <person name="Shang Y."/>
            <person name="Huang S."/>
            <person name="Yan J."/>
        </authorList>
    </citation>
    <scope>NUCLEOTIDE SEQUENCE [LARGE SCALE GENOMIC DNA]</scope>
    <source>
        <strain evidence="2">Ta-2019</strain>
    </source>
</reference>
<evidence type="ECO:0000313" key="2">
    <source>
        <dbReference type="EMBL" id="KAH9317841.1"/>
    </source>
</evidence>
<dbReference type="PANTHER" id="PTHR48475">
    <property type="entry name" value="RIBONUCLEASE H"/>
    <property type="match status" value="1"/>
</dbReference>